<accession>A0A9X1W9X6</accession>
<dbReference type="AlphaFoldDB" id="A0A9X1W9X6"/>
<protein>
    <submittedName>
        <fullName evidence="2">DUF58 domain-containing protein</fullName>
    </submittedName>
</protein>
<dbReference type="PANTHER" id="PTHR33608">
    <property type="entry name" value="BLL2464 PROTEIN"/>
    <property type="match status" value="1"/>
</dbReference>
<dbReference type="RefSeq" id="WP_244355633.1">
    <property type="nucleotide sequence ID" value="NZ_JAJNNZ010000003.1"/>
</dbReference>
<evidence type="ECO:0000259" key="1">
    <source>
        <dbReference type="Pfam" id="PF01882"/>
    </source>
</evidence>
<evidence type="ECO:0000313" key="2">
    <source>
        <dbReference type="EMBL" id="MCJ2376191.1"/>
    </source>
</evidence>
<comment type="caution">
    <text evidence="2">The sequence shown here is derived from an EMBL/GenBank/DDBJ whole genome shotgun (WGS) entry which is preliminary data.</text>
</comment>
<name>A0A9X1W9X6_9VIBR</name>
<evidence type="ECO:0000313" key="3">
    <source>
        <dbReference type="Proteomes" id="UP001139488"/>
    </source>
</evidence>
<organism evidence="2 3">
    <name type="scientific">Vibrio gelatinilyticus</name>
    <dbReference type="NCBI Taxonomy" id="2893468"/>
    <lineage>
        <taxon>Bacteria</taxon>
        <taxon>Pseudomonadati</taxon>
        <taxon>Pseudomonadota</taxon>
        <taxon>Gammaproteobacteria</taxon>
        <taxon>Vibrionales</taxon>
        <taxon>Vibrionaceae</taxon>
        <taxon>Vibrio</taxon>
    </lineage>
</organism>
<feature type="domain" description="DUF58" evidence="1">
    <location>
        <begin position="73"/>
        <end position="294"/>
    </location>
</feature>
<dbReference type="EMBL" id="JAJNNZ010000003">
    <property type="protein sequence ID" value="MCJ2376191.1"/>
    <property type="molecule type" value="Genomic_DNA"/>
</dbReference>
<keyword evidence="3" id="KW-1185">Reference proteome</keyword>
<dbReference type="Proteomes" id="UP001139488">
    <property type="component" value="Unassembled WGS sequence"/>
</dbReference>
<dbReference type="InterPro" id="IPR002881">
    <property type="entry name" value="DUF58"/>
</dbReference>
<dbReference type="PANTHER" id="PTHR33608:SF12">
    <property type="entry name" value="DUF58 DOMAIN-CONTAINING PROTEIN"/>
    <property type="match status" value="1"/>
</dbReference>
<reference evidence="2" key="1">
    <citation type="submission" date="2021-11" db="EMBL/GenBank/DDBJ databases">
        <title>Vibrio ZSDE26 sp. nov. and Vibrio ZSDZ34 sp. nov., isolated from coastal seawater in Qingdao.</title>
        <authorList>
            <person name="Zhang P."/>
        </authorList>
    </citation>
    <scope>NUCLEOTIDE SEQUENCE</scope>
    <source>
        <strain evidence="2">ZSDZ34</strain>
    </source>
</reference>
<gene>
    <name evidence="2" type="ORF">LNL84_05015</name>
</gene>
<dbReference type="Pfam" id="PF01882">
    <property type="entry name" value="DUF58"/>
    <property type="match status" value="1"/>
</dbReference>
<sequence length="327" mass="36596">MIFRNQPHNNPLTEAIQDGFLASSCQGALLTIEELVHYKTYSKRWLPPAKSLWSQLNGSHQSSTKGRGMTFSEVRQYQPGDDIRQIDWRVTARTGKAHTKLFTEEHEKPVFLLIDLAQSLFMGSELLLKSVQVCHMASLLSWMAIANGDRVGMLIRTSSGIVEIKPTNVTKNLLGMLQQLIELHNAALLQCCDIHDKQATPQDWPISTLKRVCPKGSDIILLSDFSTQTDKFESSLSALRQHHAIRAIQIFDPLEVGDTDYRGTQQVIHGNGSSLLNFSLSSTRKQLRAAFIAKQQRVEDQLTTMGIPYSQISCGSPLLKQLNGIQQ</sequence>
<proteinExistence type="predicted"/>